<keyword evidence="1" id="KW-0479">Metal-binding</keyword>
<organism evidence="7 8">
    <name type="scientific">Solea senegalensis</name>
    <name type="common">Senegalese sole</name>
    <dbReference type="NCBI Taxonomy" id="28829"/>
    <lineage>
        <taxon>Eukaryota</taxon>
        <taxon>Metazoa</taxon>
        <taxon>Chordata</taxon>
        <taxon>Craniata</taxon>
        <taxon>Vertebrata</taxon>
        <taxon>Euteleostomi</taxon>
        <taxon>Actinopterygii</taxon>
        <taxon>Neopterygii</taxon>
        <taxon>Teleostei</taxon>
        <taxon>Neoteleostei</taxon>
        <taxon>Acanthomorphata</taxon>
        <taxon>Carangaria</taxon>
        <taxon>Pleuronectiformes</taxon>
        <taxon>Pleuronectoidei</taxon>
        <taxon>Soleidae</taxon>
        <taxon>Solea</taxon>
    </lineage>
</organism>
<evidence type="ECO:0000313" key="8">
    <source>
        <dbReference type="Proteomes" id="UP000693946"/>
    </source>
</evidence>
<dbReference type="EMBL" id="JAGKHQ010000003">
    <property type="protein sequence ID" value="KAG7519113.1"/>
    <property type="molecule type" value="Genomic_DNA"/>
</dbReference>
<evidence type="ECO:0000259" key="5">
    <source>
        <dbReference type="PROSITE" id="PS50089"/>
    </source>
</evidence>
<accession>A0AAV6SQE4</accession>
<proteinExistence type="predicted"/>
<dbReference type="Pfam" id="PF00643">
    <property type="entry name" value="zf-B_box"/>
    <property type="match status" value="1"/>
</dbReference>
<dbReference type="SMART" id="SM00184">
    <property type="entry name" value="RING"/>
    <property type="match status" value="1"/>
</dbReference>
<dbReference type="PROSITE" id="PS00518">
    <property type="entry name" value="ZF_RING_1"/>
    <property type="match status" value="1"/>
</dbReference>
<reference evidence="7 8" key="1">
    <citation type="journal article" date="2021" name="Sci. Rep.">
        <title>Chromosome anchoring in Senegalese sole (Solea senegalensis) reveals sex-associated markers and genome rearrangements in flatfish.</title>
        <authorList>
            <person name="Guerrero-Cozar I."/>
            <person name="Gomez-Garrido J."/>
            <person name="Berbel C."/>
            <person name="Martinez-Blanch J.F."/>
            <person name="Alioto T."/>
            <person name="Claros M.G."/>
            <person name="Gagnaire P.A."/>
            <person name="Manchado M."/>
        </authorList>
    </citation>
    <scope>NUCLEOTIDE SEQUENCE [LARGE SCALE GENOMIC DNA]</scope>
    <source>
        <strain evidence="7">Sse05_10M</strain>
    </source>
</reference>
<evidence type="ECO:0000256" key="3">
    <source>
        <dbReference type="ARBA" id="ARBA00022833"/>
    </source>
</evidence>
<feature type="domain" description="B box-type" evidence="6">
    <location>
        <begin position="90"/>
        <end position="131"/>
    </location>
</feature>
<dbReference type="SMART" id="SM00336">
    <property type="entry name" value="BBOX"/>
    <property type="match status" value="1"/>
</dbReference>
<dbReference type="InterPro" id="IPR017907">
    <property type="entry name" value="Znf_RING_CS"/>
</dbReference>
<dbReference type="CDD" id="cd19800">
    <property type="entry name" value="Bbox2_xNF7-like"/>
    <property type="match status" value="1"/>
</dbReference>
<dbReference type="InterPro" id="IPR050143">
    <property type="entry name" value="TRIM/RBCC"/>
</dbReference>
<dbReference type="GO" id="GO:0008270">
    <property type="term" value="F:zinc ion binding"/>
    <property type="evidence" value="ECO:0007669"/>
    <property type="project" value="UniProtKB-KW"/>
</dbReference>
<dbReference type="Pfam" id="PF13923">
    <property type="entry name" value="zf-C3HC4_2"/>
    <property type="match status" value="1"/>
</dbReference>
<evidence type="ECO:0000256" key="1">
    <source>
        <dbReference type="ARBA" id="ARBA00022723"/>
    </source>
</evidence>
<dbReference type="Proteomes" id="UP000693946">
    <property type="component" value="Linkage Group LG11"/>
</dbReference>
<dbReference type="AlphaFoldDB" id="A0AAV6SQE4"/>
<keyword evidence="3" id="KW-0862">Zinc</keyword>
<dbReference type="PROSITE" id="PS50119">
    <property type="entry name" value="ZF_BBOX"/>
    <property type="match status" value="1"/>
</dbReference>
<dbReference type="InterPro" id="IPR000315">
    <property type="entry name" value="Znf_B-box"/>
</dbReference>
<dbReference type="InterPro" id="IPR001841">
    <property type="entry name" value="Znf_RING"/>
</dbReference>
<evidence type="ECO:0000256" key="4">
    <source>
        <dbReference type="PROSITE-ProRule" id="PRU00024"/>
    </source>
</evidence>
<feature type="domain" description="RING-type" evidence="5">
    <location>
        <begin position="12"/>
        <end position="50"/>
    </location>
</feature>
<evidence type="ECO:0000259" key="6">
    <source>
        <dbReference type="PROSITE" id="PS50119"/>
    </source>
</evidence>
<keyword evidence="2 4" id="KW-0863">Zinc-finger</keyword>
<dbReference type="PANTHER" id="PTHR24103">
    <property type="entry name" value="E3 UBIQUITIN-PROTEIN LIGASE TRIM"/>
    <property type="match status" value="1"/>
</dbReference>
<gene>
    <name evidence="7" type="ORF">JOB18_001416</name>
</gene>
<evidence type="ECO:0000256" key="2">
    <source>
        <dbReference type="ARBA" id="ARBA00022771"/>
    </source>
</evidence>
<sequence>MASASYSEDLTCSICLSIFRDPVILLCGHSFCRECIENSLTLQRQCPQCRADVPKEGKYLLTNHILKNLAEKEAQRLSTEQGNGREFSEVDEQLCPEHEEKLKLFCVTDQQLACIICRDGEKHDGHRFKPVKEAAAVVRKGVEPLVQNISDYVCATERLANKVKK</sequence>
<comment type="caution">
    <text evidence="7">The sequence shown here is derived from an EMBL/GenBank/DDBJ whole genome shotgun (WGS) entry which is preliminary data.</text>
</comment>
<name>A0AAV6SQE4_SOLSE</name>
<evidence type="ECO:0000313" key="7">
    <source>
        <dbReference type="EMBL" id="KAG7519113.1"/>
    </source>
</evidence>
<dbReference type="PROSITE" id="PS50089">
    <property type="entry name" value="ZF_RING_2"/>
    <property type="match status" value="1"/>
</dbReference>
<keyword evidence="8" id="KW-1185">Reference proteome</keyword>
<protein>
    <submittedName>
        <fullName evidence="7">Nuclear factor 7, brain-like</fullName>
    </submittedName>
</protein>